<accession>A0ABP8XIE5</accession>
<dbReference type="EMBL" id="BAABKM010000002">
    <property type="protein sequence ID" value="GAA4706357.1"/>
    <property type="molecule type" value="Genomic_DNA"/>
</dbReference>
<reference evidence="5" key="1">
    <citation type="journal article" date="2019" name="Int. J. Syst. Evol. Microbiol.">
        <title>The Global Catalogue of Microorganisms (GCM) 10K type strain sequencing project: providing services to taxonomists for standard genome sequencing and annotation.</title>
        <authorList>
            <consortium name="The Broad Institute Genomics Platform"/>
            <consortium name="The Broad Institute Genome Sequencing Center for Infectious Disease"/>
            <person name="Wu L."/>
            <person name="Ma J."/>
        </authorList>
    </citation>
    <scope>NUCLEOTIDE SEQUENCE [LARGE SCALE GENOMIC DNA]</scope>
    <source>
        <strain evidence="5">JCM 18531</strain>
    </source>
</reference>
<dbReference type="Pfam" id="PF13692">
    <property type="entry name" value="Glyco_trans_1_4"/>
    <property type="match status" value="1"/>
</dbReference>
<organism evidence="4 5">
    <name type="scientific">Nocardioides conyzicola</name>
    <dbReference type="NCBI Taxonomy" id="1651781"/>
    <lineage>
        <taxon>Bacteria</taxon>
        <taxon>Bacillati</taxon>
        <taxon>Actinomycetota</taxon>
        <taxon>Actinomycetes</taxon>
        <taxon>Propionibacteriales</taxon>
        <taxon>Nocardioidaceae</taxon>
        <taxon>Nocardioides</taxon>
    </lineage>
</organism>
<evidence type="ECO:0000256" key="1">
    <source>
        <dbReference type="ARBA" id="ARBA00009481"/>
    </source>
</evidence>
<keyword evidence="5" id="KW-1185">Reference proteome</keyword>
<comment type="caution">
    <text evidence="4">The sequence shown here is derived from an EMBL/GenBank/DDBJ whole genome shotgun (WGS) entry which is preliminary data.</text>
</comment>
<gene>
    <name evidence="4" type="ORF">GCM10023349_25550</name>
</gene>
<proteinExistence type="inferred from homology"/>
<comment type="similarity">
    <text evidence="1">Belongs to the glycosyltransferase group 1 family. Glycosyltransferase 4 subfamily.</text>
</comment>
<name>A0ABP8XIE5_9ACTN</name>
<protein>
    <submittedName>
        <fullName evidence="4">Glycosyltransferase family 4 protein</fullName>
    </submittedName>
</protein>
<keyword evidence="3" id="KW-0808">Transferase</keyword>
<evidence type="ECO:0000256" key="3">
    <source>
        <dbReference type="ARBA" id="ARBA00022679"/>
    </source>
</evidence>
<dbReference type="Proteomes" id="UP001499974">
    <property type="component" value="Unassembled WGS sequence"/>
</dbReference>
<sequence length="405" mass="43751">MSRLLAITGRAPYSTTEEAFVQDELETMVRHDVDVVVVPTRLATDAPNAGAVRSGLVDRVVAQPLIGPRVLLGALATLVRHPVLTVVAVTEALVGSGSLRNLAANVVSVPKALWAARLARRVGATHVHAYWYAHQATIAMIVGRIAGIPWSATGFRWDIDADNALDAKIERAAFLRVADELGERLVRERVAASRRPGCPVYLIRTGVEMAPPVSTAAPARPPVLCCPGGFVEKKGHRFLIEALQPWAADGREFELHLFGDGPLRADLEGRLETSGLARHTTLHGIVELSVLRGFLRERRPVVVLPSIRADDGQEEGIPVVLIEAMAASCPVVSTRTGSIPDLVLDGCGWLVRDRDPEALRVALEDAVTHPDRTADVVARARERVAGEFDRDVSAMRLVELCETAT</sequence>
<keyword evidence="2" id="KW-0328">Glycosyltransferase</keyword>
<evidence type="ECO:0000313" key="5">
    <source>
        <dbReference type="Proteomes" id="UP001499974"/>
    </source>
</evidence>
<dbReference type="PANTHER" id="PTHR12526:SF640">
    <property type="entry name" value="COLANIC ACID BIOSYNTHESIS GLYCOSYLTRANSFERASE WCAL-RELATED"/>
    <property type="match status" value="1"/>
</dbReference>
<dbReference type="RefSeq" id="WP_345521686.1">
    <property type="nucleotide sequence ID" value="NZ_BAABKM010000002.1"/>
</dbReference>
<evidence type="ECO:0000256" key="2">
    <source>
        <dbReference type="ARBA" id="ARBA00022676"/>
    </source>
</evidence>
<dbReference type="PANTHER" id="PTHR12526">
    <property type="entry name" value="GLYCOSYLTRANSFERASE"/>
    <property type="match status" value="1"/>
</dbReference>
<dbReference type="CDD" id="cd03801">
    <property type="entry name" value="GT4_PimA-like"/>
    <property type="match status" value="1"/>
</dbReference>
<evidence type="ECO:0000313" key="4">
    <source>
        <dbReference type="EMBL" id="GAA4706357.1"/>
    </source>
</evidence>
<dbReference type="Gene3D" id="3.40.50.2000">
    <property type="entry name" value="Glycogen Phosphorylase B"/>
    <property type="match status" value="2"/>
</dbReference>
<dbReference type="SUPFAM" id="SSF53756">
    <property type="entry name" value="UDP-Glycosyltransferase/glycogen phosphorylase"/>
    <property type="match status" value="1"/>
</dbReference>